<evidence type="ECO:0000256" key="15">
    <source>
        <dbReference type="SAM" id="Coils"/>
    </source>
</evidence>
<evidence type="ECO:0000256" key="9">
    <source>
        <dbReference type="ARBA" id="ARBA00023310"/>
    </source>
</evidence>
<evidence type="ECO:0000313" key="17">
    <source>
        <dbReference type="Proteomes" id="UP000006732"/>
    </source>
</evidence>
<evidence type="ECO:0000256" key="10">
    <source>
        <dbReference type="ARBA" id="ARBA00025198"/>
    </source>
</evidence>
<keyword evidence="3 13" id="KW-0138">CF(0)</keyword>
<dbReference type="GO" id="GO:0046961">
    <property type="term" value="F:proton-transporting ATPase activity, rotational mechanism"/>
    <property type="evidence" value="ECO:0007669"/>
    <property type="project" value="TreeGrafter"/>
</dbReference>
<evidence type="ECO:0000313" key="16">
    <source>
        <dbReference type="EMBL" id="ABK98475.1"/>
    </source>
</evidence>
<dbReference type="InterPro" id="IPR050059">
    <property type="entry name" value="ATP_synthase_B_chain"/>
</dbReference>
<evidence type="ECO:0000256" key="8">
    <source>
        <dbReference type="ARBA" id="ARBA00023136"/>
    </source>
</evidence>
<keyword evidence="4 13" id="KW-0812">Transmembrane</keyword>
<keyword evidence="15" id="KW-0175">Coiled coil</keyword>
<keyword evidence="7 13" id="KW-0406">Ion transport</keyword>
<keyword evidence="13" id="KW-0997">Cell inner membrane</keyword>
<proteinExistence type="inferred from homology"/>
<sequence>MELDLSTLIMEAVNFLILVWIMNRILYRPVAAIIAQRQAALEHTRAEAEQLRSEATGLRQTYQGRLASWDTEKAELRRQLHAEIAVERQRLMAALDEELAGMRDKARVAEERRSEELARLSEERAIAHAGRFAARLLARTATAEQGILLMEMLLEDLAALPDDQRRAISEALGKDDAPVRVISAHPLAPTASQAFEGRFREMFPEALRFSFTEDPTLLAGVRVIAGPWNLAANLSDELAFFRGGIDAD</sequence>
<evidence type="ECO:0000256" key="5">
    <source>
        <dbReference type="ARBA" id="ARBA00022781"/>
    </source>
</evidence>
<dbReference type="GO" id="GO:0005886">
    <property type="term" value="C:plasma membrane"/>
    <property type="evidence" value="ECO:0007669"/>
    <property type="project" value="UniProtKB-SubCell"/>
</dbReference>
<dbReference type="GO" id="GO:0012505">
    <property type="term" value="C:endomembrane system"/>
    <property type="evidence" value="ECO:0007669"/>
    <property type="project" value="UniProtKB-SubCell"/>
</dbReference>
<evidence type="ECO:0000256" key="3">
    <source>
        <dbReference type="ARBA" id="ARBA00022547"/>
    </source>
</evidence>
<dbReference type="Proteomes" id="UP000006732">
    <property type="component" value="Chromosome"/>
</dbReference>
<keyword evidence="13" id="KW-1003">Cell membrane</keyword>
<dbReference type="CDD" id="cd06503">
    <property type="entry name" value="ATP-synt_Fo_b"/>
    <property type="match status" value="1"/>
</dbReference>
<evidence type="ECO:0000256" key="12">
    <source>
        <dbReference type="ARBA" id="ARBA00037847"/>
    </source>
</evidence>
<dbReference type="HAMAP" id="MF_01398">
    <property type="entry name" value="ATP_synth_b_bprime"/>
    <property type="match status" value="1"/>
</dbReference>
<evidence type="ECO:0000256" key="14">
    <source>
        <dbReference type="RuleBase" id="RU003848"/>
    </source>
</evidence>
<dbReference type="GO" id="GO:0045259">
    <property type="term" value="C:proton-transporting ATP synthase complex"/>
    <property type="evidence" value="ECO:0007669"/>
    <property type="project" value="UniProtKB-KW"/>
</dbReference>
<feature type="coiled-coil region" evidence="15">
    <location>
        <begin position="34"/>
        <end position="112"/>
    </location>
</feature>
<dbReference type="OrthoDB" id="9794968at2"/>
<dbReference type="GO" id="GO:0046933">
    <property type="term" value="F:proton-transporting ATP synthase activity, rotational mechanism"/>
    <property type="evidence" value="ECO:0007669"/>
    <property type="project" value="UniProtKB-UniRule"/>
</dbReference>
<keyword evidence="17" id="KW-1185">Reference proteome</keyword>
<dbReference type="KEGG" id="ppd:Ppro_0846"/>
<dbReference type="PANTHER" id="PTHR33445">
    <property type="entry name" value="ATP SYNTHASE SUBUNIT B', CHLOROPLASTIC"/>
    <property type="match status" value="1"/>
</dbReference>
<keyword evidence="6 13" id="KW-1133">Transmembrane helix</keyword>
<keyword evidence="9 13" id="KW-0066">ATP synthesis</keyword>
<gene>
    <name evidence="13" type="primary">atpF</name>
    <name evidence="16" type="ordered locus">Ppro_0846</name>
</gene>
<comment type="subcellular location">
    <subcellularLocation>
        <location evidence="13">Cell inner membrane</location>
        <topology evidence="13">Single-pass membrane protein</topology>
    </subcellularLocation>
    <subcellularLocation>
        <location evidence="12">Endomembrane system</location>
        <topology evidence="12">Single-pass membrane protein</topology>
    </subcellularLocation>
</comment>
<protein>
    <recommendedName>
        <fullName evidence="13">ATP synthase subunit b</fullName>
    </recommendedName>
    <alternativeName>
        <fullName evidence="13">ATP synthase F(0) sector subunit b</fullName>
    </alternativeName>
    <alternativeName>
        <fullName evidence="13">ATPase subunit I</fullName>
    </alternativeName>
    <alternativeName>
        <fullName evidence="13">F-type ATPase subunit b</fullName>
        <shortName evidence="13">F-ATPase subunit b</shortName>
    </alternativeName>
</protein>
<evidence type="ECO:0000256" key="6">
    <source>
        <dbReference type="ARBA" id="ARBA00022989"/>
    </source>
</evidence>
<evidence type="ECO:0000256" key="1">
    <source>
        <dbReference type="ARBA" id="ARBA00005513"/>
    </source>
</evidence>
<organism evidence="16 17">
    <name type="scientific">Pelobacter propionicus (strain DSM 2379 / NBRC 103807 / OttBd1)</name>
    <dbReference type="NCBI Taxonomy" id="338966"/>
    <lineage>
        <taxon>Bacteria</taxon>
        <taxon>Pseudomonadati</taxon>
        <taxon>Thermodesulfobacteriota</taxon>
        <taxon>Desulfuromonadia</taxon>
        <taxon>Desulfuromonadales</taxon>
        <taxon>Desulfuromonadaceae</taxon>
        <taxon>Pelobacter</taxon>
    </lineage>
</organism>
<keyword evidence="2 13" id="KW-0813">Transport</keyword>
<dbReference type="AlphaFoldDB" id="A1AMA5"/>
<evidence type="ECO:0000256" key="2">
    <source>
        <dbReference type="ARBA" id="ARBA00022448"/>
    </source>
</evidence>
<feature type="transmembrane region" description="Helical" evidence="13">
    <location>
        <begin position="6"/>
        <end position="27"/>
    </location>
</feature>
<keyword evidence="5 13" id="KW-0375">Hydrogen ion transport</keyword>
<dbReference type="EMBL" id="CP000482">
    <property type="protein sequence ID" value="ABK98475.1"/>
    <property type="molecule type" value="Genomic_DNA"/>
</dbReference>
<comment type="function">
    <text evidence="10 13">F(1)F(0) ATP synthase produces ATP from ADP in the presence of a proton or sodium gradient. F-type ATPases consist of two structural domains, F(1) containing the extramembraneous catalytic core and F(0) containing the membrane proton channel, linked together by a central stalk and a peripheral stalk. During catalysis, ATP synthesis in the catalytic domain of F(1) is coupled via a rotary mechanism of the central stalk subunits to proton translocation.</text>
</comment>
<dbReference type="HOGENOM" id="CLU_070737_0_0_7"/>
<comment type="function">
    <text evidence="11">Component of the F(0) channel, it forms part of the peripheral stalk, linking F(1) to F(0). The b'-subunit is a diverged and duplicated form of b found in plants and photosynthetic bacteria.</text>
</comment>
<dbReference type="eggNOG" id="COG0711">
    <property type="taxonomic scope" value="Bacteria"/>
</dbReference>
<dbReference type="RefSeq" id="WP_011734787.1">
    <property type="nucleotide sequence ID" value="NC_008609.1"/>
</dbReference>
<accession>A1AMA5</accession>
<comment type="subunit">
    <text evidence="13">F-type ATPases have 2 components, F(1) - the catalytic core - and F(0) - the membrane proton channel. F(1) has five subunits: alpha(3), beta(3), gamma(1), delta(1), epsilon(1). F(0) has three main subunits: a(1), b(2) and c(10-14). The alpha and beta chains form an alternating ring which encloses part of the gamma chain. F(1) is attached to F(0) by a central stalk formed by the gamma and epsilon chains, while a peripheral stalk is formed by the delta and b chains.</text>
</comment>
<reference evidence="16 17" key="1">
    <citation type="submission" date="2006-10" db="EMBL/GenBank/DDBJ databases">
        <title>Complete sequence of chromosome of Pelobacter propionicus DSM 2379.</title>
        <authorList>
            <consortium name="US DOE Joint Genome Institute"/>
            <person name="Copeland A."/>
            <person name="Lucas S."/>
            <person name="Lapidus A."/>
            <person name="Barry K."/>
            <person name="Detter J.C."/>
            <person name="Glavina del Rio T."/>
            <person name="Hammon N."/>
            <person name="Israni S."/>
            <person name="Dalin E."/>
            <person name="Tice H."/>
            <person name="Pitluck S."/>
            <person name="Saunders E."/>
            <person name="Brettin T."/>
            <person name="Bruce D."/>
            <person name="Han C."/>
            <person name="Tapia R."/>
            <person name="Schmutz J."/>
            <person name="Larimer F."/>
            <person name="Land M."/>
            <person name="Hauser L."/>
            <person name="Kyrpides N."/>
            <person name="Kim E."/>
            <person name="Lovley D."/>
            <person name="Richardson P."/>
        </authorList>
    </citation>
    <scope>NUCLEOTIDE SEQUENCE [LARGE SCALE GENOMIC DNA]</scope>
    <source>
        <strain evidence="17">DSM 2379 / NBRC 103807 / OttBd1</strain>
    </source>
</reference>
<keyword evidence="8 13" id="KW-0472">Membrane</keyword>
<name>A1AMA5_PELPD</name>
<evidence type="ECO:0000256" key="13">
    <source>
        <dbReference type="HAMAP-Rule" id="MF_01398"/>
    </source>
</evidence>
<evidence type="ECO:0000256" key="7">
    <source>
        <dbReference type="ARBA" id="ARBA00023065"/>
    </source>
</evidence>
<dbReference type="Pfam" id="PF00430">
    <property type="entry name" value="ATP-synt_B"/>
    <property type="match status" value="1"/>
</dbReference>
<comment type="similarity">
    <text evidence="1 13 14">Belongs to the ATPase B chain family.</text>
</comment>
<evidence type="ECO:0000256" key="11">
    <source>
        <dbReference type="ARBA" id="ARBA00025614"/>
    </source>
</evidence>
<dbReference type="STRING" id="338966.Ppro_0846"/>
<dbReference type="PANTHER" id="PTHR33445:SF2">
    <property type="entry name" value="ATP SYNTHASE SUBUNIT B', CHLOROPLASTIC"/>
    <property type="match status" value="1"/>
</dbReference>
<dbReference type="InterPro" id="IPR002146">
    <property type="entry name" value="ATP_synth_b/b'su_bac/chlpt"/>
</dbReference>
<evidence type="ECO:0000256" key="4">
    <source>
        <dbReference type="ARBA" id="ARBA00022692"/>
    </source>
</evidence>